<keyword evidence="2" id="KW-1185">Reference proteome</keyword>
<organism evidence="1 2">
    <name type="scientific">Auriscalpium vulgare</name>
    <dbReference type="NCBI Taxonomy" id="40419"/>
    <lineage>
        <taxon>Eukaryota</taxon>
        <taxon>Fungi</taxon>
        <taxon>Dikarya</taxon>
        <taxon>Basidiomycota</taxon>
        <taxon>Agaricomycotina</taxon>
        <taxon>Agaricomycetes</taxon>
        <taxon>Russulales</taxon>
        <taxon>Auriscalpiaceae</taxon>
        <taxon>Auriscalpium</taxon>
    </lineage>
</organism>
<evidence type="ECO:0000313" key="2">
    <source>
        <dbReference type="Proteomes" id="UP000814033"/>
    </source>
</evidence>
<reference evidence="1" key="2">
    <citation type="journal article" date="2022" name="New Phytol.">
        <title>Evolutionary transition to the ectomycorrhizal habit in the genomes of a hyperdiverse lineage of mushroom-forming fungi.</title>
        <authorList>
            <person name="Looney B."/>
            <person name="Miyauchi S."/>
            <person name="Morin E."/>
            <person name="Drula E."/>
            <person name="Courty P.E."/>
            <person name="Kohler A."/>
            <person name="Kuo A."/>
            <person name="LaButti K."/>
            <person name="Pangilinan J."/>
            <person name="Lipzen A."/>
            <person name="Riley R."/>
            <person name="Andreopoulos W."/>
            <person name="He G."/>
            <person name="Johnson J."/>
            <person name="Nolan M."/>
            <person name="Tritt A."/>
            <person name="Barry K.W."/>
            <person name="Grigoriev I.V."/>
            <person name="Nagy L.G."/>
            <person name="Hibbett D."/>
            <person name="Henrissat B."/>
            <person name="Matheny P.B."/>
            <person name="Labbe J."/>
            <person name="Martin F.M."/>
        </authorList>
    </citation>
    <scope>NUCLEOTIDE SEQUENCE</scope>
    <source>
        <strain evidence="1">FP105234-sp</strain>
    </source>
</reference>
<sequence length="301" mass="33025">MDDLVKDFYAKAYLDALQSGAEKAGPPGTEAAYVRFAPDEQEAWAAQAGLQRLTDDELERAYAQAAGVLLQHKQELEEKHNLTLGHYFEDYIDVASDSAQLSIPLTFSALLESSWADEEAAKLGELGVRARCEAEWGDVDFFLDGPAPLVDFFSTLQCIAPGFLLITRDNLASGKFDTTTARALPTAGWIEDNLDTLVDMCGSAEKYEQLHAAAQDPCLACGAAYASGAGPIANAYDSPDSDSVYGEDWRWEADPDDHSWRTDDYSDNSDDGYYRRNDSEPEPDYTACSAEDCGYCGRCDY</sequence>
<dbReference type="Proteomes" id="UP000814033">
    <property type="component" value="Unassembled WGS sequence"/>
</dbReference>
<accession>A0ACB8SAF6</accession>
<proteinExistence type="predicted"/>
<comment type="caution">
    <text evidence="1">The sequence shown here is derived from an EMBL/GenBank/DDBJ whole genome shotgun (WGS) entry which is preliminary data.</text>
</comment>
<gene>
    <name evidence="1" type="ORF">FA95DRAFT_1600722</name>
</gene>
<reference evidence="1" key="1">
    <citation type="submission" date="2021-02" db="EMBL/GenBank/DDBJ databases">
        <authorList>
            <consortium name="DOE Joint Genome Institute"/>
            <person name="Ahrendt S."/>
            <person name="Looney B.P."/>
            <person name="Miyauchi S."/>
            <person name="Morin E."/>
            <person name="Drula E."/>
            <person name="Courty P.E."/>
            <person name="Chicoki N."/>
            <person name="Fauchery L."/>
            <person name="Kohler A."/>
            <person name="Kuo A."/>
            <person name="Labutti K."/>
            <person name="Pangilinan J."/>
            <person name="Lipzen A."/>
            <person name="Riley R."/>
            <person name="Andreopoulos W."/>
            <person name="He G."/>
            <person name="Johnson J."/>
            <person name="Barry K.W."/>
            <person name="Grigoriev I.V."/>
            <person name="Nagy L."/>
            <person name="Hibbett D."/>
            <person name="Henrissat B."/>
            <person name="Matheny P.B."/>
            <person name="Labbe J."/>
            <person name="Martin F."/>
        </authorList>
    </citation>
    <scope>NUCLEOTIDE SEQUENCE</scope>
    <source>
        <strain evidence="1">FP105234-sp</strain>
    </source>
</reference>
<dbReference type="EMBL" id="MU275839">
    <property type="protein sequence ID" value="KAI0053574.1"/>
    <property type="molecule type" value="Genomic_DNA"/>
</dbReference>
<protein>
    <submittedName>
        <fullName evidence="1">Uncharacterized protein</fullName>
    </submittedName>
</protein>
<name>A0ACB8SAF6_9AGAM</name>
<evidence type="ECO:0000313" key="1">
    <source>
        <dbReference type="EMBL" id="KAI0053574.1"/>
    </source>
</evidence>